<dbReference type="Proteomes" id="UP000887458">
    <property type="component" value="Unassembled WGS sequence"/>
</dbReference>
<comment type="caution">
    <text evidence="1">The sequence shown here is derived from an EMBL/GenBank/DDBJ whole genome shotgun (WGS) entry which is preliminary data.</text>
</comment>
<name>A0ABQ8JV00_DERPT</name>
<reference evidence="1 2" key="2">
    <citation type="journal article" date="2022" name="Mol. Biol. Evol.">
        <title>Comparative Genomics Reveals Insights into the Divergent Evolution of Astigmatic Mites and Household Pest Adaptations.</title>
        <authorList>
            <person name="Xiong Q."/>
            <person name="Wan A.T."/>
            <person name="Liu X."/>
            <person name="Fung C.S."/>
            <person name="Xiao X."/>
            <person name="Malainual N."/>
            <person name="Hou J."/>
            <person name="Wang L."/>
            <person name="Wang M."/>
            <person name="Yang K.Y."/>
            <person name="Cui Y."/>
            <person name="Leung E.L."/>
            <person name="Nong W."/>
            <person name="Shin S.K."/>
            <person name="Au S.W."/>
            <person name="Jeong K.Y."/>
            <person name="Chew F.T."/>
            <person name="Hui J.H."/>
            <person name="Leung T.F."/>
            <person name="Tungtrongchitr A."/>
            <person name="Zhong N."/>
            <person name="Liu Z."/>
            <person name="Tsui S.K."/>
        </authorList>
    </citation>
    <scope>NUCLEOTIDE SEQUENCE [LARGE SCALE GENOMIC DNA]</scope>
    <source>
        <strain evidence="1">Derp</strain>
    </source>
</reference>
<sequence length="87" mass="10169">MENLELFKWIKDYPKNLDLFREVEQCKTMEKQIVMDLTNIRRQIQIVYARVSSRTVTASDGTSVMELANKMVDLEKAGELKTVLLFL</sequence>
<proteinExistence type="predicted"/>
<keyword evidence="2" id="KW-1185">Reference proteome</keyword>
<gene>
    <name evidence="1" type="ORF">DERP_011023</name>
</gene>
<evidence type="ECO:0000313" key="2">
    <source>
        <dbReference type="Proteomes" id="UP000887458"/>
    </source>
</evidence>
<evidence type="ECO:0000313" key="1">
    <source>
        <dbReference type="EMBL" id="KAH9426454.1"/>
    </source>
</evidence>
<accession>A0ABQ8JV00</accession>
<reference evidence="1 2" key="1">
    <citation type="journal article" date="2018" name="J. Allergy Clin. Immunol.">
        <title>High-quality assembly of Dermatophagoides pteronyssinus genome and transcriptome reveals a wide range of novel allergens.</title>
        <authorList>
            <person name="Liu X.Y."/>
            <person name="Yang K.Y."/>
            <person name="Wang M.Q."/>
            <person name="Kwok J.S."/>
            <person name="Zeng X."/>
            <person name="Yang Z."/>
            <person name="Xiao X.J."/>
            <person name="Lau C.P."/>
            <person name="Li Y."/>
            <person name="Huang Z.M."/>
            <person name="Ba J.G."/>
            <person name="Yim A.K."/>
            <person name="Ouyang C.Y."/>
            <person name="Ngai S.M."/>
            <person name="Chan T.F."/>
            <person name="Leung E.L."/>
            <person name="Liu L."/>
            <person name="Liu Z.G."/>
            <person name="Tsui S.K."/>
        </authorList>
    </citation>
    <scope>NUCLEOTIDE SEQUENCE [LARGE SCALE GENOMIC DNA]</scope>
    <source>
        <strain evidence="1">Derp</strain>
    </source>
</reference>
<dbReference type="EMBL" id="NJHN03000010">
    <property type="protein sequence ID" value="KAH9426454.1"/>
    <property type="molecule type" value="Genomic_DNA"/>
</dbReference>
<organism evidence="1 2">
    <name type="scientific">Dermatophagoides pteronyssinus</name>
    <name type="common">European house dust mite</name>
    <dbReference type="NCBI Taxonomy" id="6956"/>
    <lineage>
        <taxon>Eukaryota</taxon>
        <taxon>Metazoa</taxon>
        <taxon>Ecdysozoa</taxon>
        <taxon>Arthropoda</taxon>
        <taxon>Chelicerata</taxon>
        <taxon>Arachnida</taxon>
        <taxon>Acari</taxon>
        <taxon>Acariformes</taxon>
        <taxon>Sarcoptiformes</taxon>
        <taxon>Astigmata</taxon>
        <taxon>Psoroptidia</taxon>
        <taxon>Analgoidea</taxon>
        <taxon>Pyroglyphidae</taxon>
        <taxon>Dermatophagoidinae</taxon>
        <taxon>Dermatophagoides</taxon>
    </lineage>
</organism>
<protein>
    <submittedName>
        <fullName evidence="1">Uncharacterized protein</fullName>
    </submittedName>
</protein>